<feature type="coiled-coil region" evidence="1">
    <location>
        <begin position="122"/>
        <end position="163"/>
    </location>
</feature>
<comment type="caution">
    <text evidence="2">The sequence shown here is derived from an EMBL/GenBank/DDBJ whole genome shotgun (WGS) entry which is preliminary data.</text>
</comment>
<proteinExistence type="predicted"/>
<evidence type="ECO:0000313" key="2">
    <source>
        <dbReference type="EMBL" id="TFY64104.1"/>
    </source>
</evidence>
<dbReference type="AlphaFoldDB" id="A0A4Y9YNT1"/>
<dbReference type="Proteomes" id="UP000298390">
    <property type="component" value="Unassembled WGS sequence"/>
</dbReference>
<protein>
    <submittedName>
        <fullName evidence="2">Uncharacterized protein</fullName>
    </submittedName>
</protein>
<evidence type="ECO:0000313" key="3">
    <source>
        <dbReference type="Proteomes" id="UP000298390"/>
    </source>
</evidence>
<sequence>MSPSPAQTRDMELVYESAPSPYFKKCSKSTECWLMTWATWRDTAPSETHHHVVATRRDSLPHFLSSLDLSKRFSFSTYVDNPKTSTISHRPNIQCKNQREYFRHRRSCKALKKRIEEAPLKRVEEETKIKAAKERIRRAEKTMAAAQEDIEAAENEIAAAREKIKSISYFVLLWSDLDESSADEWRFHRCTKRTTETILAICKCYPITSHGRSDTVSKRYYRAREGKTTHYHHRSR</sequence>
<dbReference type="EMBL" id="SEKV01000109">
    <property type="protein sequence ID" value="TFY64104.1"/>
    <property type="molecule type" value="Genomic_DNA"/>
</dbReference>
<accession>A0A4Y9YNT1</accession>
<name>A0A4Y9YNT1_9APHY</name>
<keyword evidence="1" id="KW-0175">Coiled coil</keyword>
<gene>
    <name evidence="2" type="ORF">EVJ58_g2855</name>
</gene>
<reference evidence="2 3" key="1">
    <citation type="submission" date="2019-01" db="EMBL/GenBank/DDBJ databases">
        <title>Genome sequencing of the rare red list fungi Fomitopsis rosea.</title>
        <authorList>
            <person name="Buettner E."/>
            <person name="Kellner H."/>
        </authorList>
    </citation>
    <scope>NUCLEOTIDE SEQUENCE [LARGE SCALE GENOMIC DNA]</scope>
    <source>
        <strain evidence="2 3">DSM 105464</strain>
    </source>
</reference>
<organism evidence="2 3">
    <name type="scientific">Rhodofomes roseus</name>
    <dbReference type="NCBI Taxonomy" id="34475"/>
    <lineage>
        <taxon>Eukaryota</taxon>
        <taxon>Fungi</taxon>
        <taxon>Dikarya</taxon>
        <taxon>Basidiomycota</taxon>
        <taxon>Agaricomycotina</taxon>
        <taxon>Agaricomycetes</taxon>
        <taxon>Polyporales</taxon>
        <taxon>Rhodofomes</taxon>
    </lineage>
</organism>
<evidence type="ECO:0000256" key="1">
    <source>
        <dbReference type="SAM" id="Coils"/>
    </source>
</evidence>